<feature type="chain" id="PRO_5046878047" evidence="1">
    <location>
        <begin position="21"/>
        <end position="248"/>
    </location>
</feature>
<dbReference type="SMART" id="SM00671">
    <property type="entry name" value="SEL1"/>
    <property type="match status" value="3"/>
</dbReference>
<dbReference type="InterPro" id="IPR050767">
    <property type="entry name" value="Sel1_AlgK"/>
</dbReference>
<dbReference type="InterPro" id="IPR011990">
    <property type="entry name" value="TPR-like_helical_dom_sf"/>
</dbReference>
<dbReference type="EMBL" id="CP081150">
    <property type="protein sequence ID" value="QZA78200.1"/>
    <property type="molecule type" value="Genomic_DNA"/>
</dbReference>
<dbReference type="SUPFAM" id="SSF81901">
    <property type="entry name" value="HCP-like"/>
    <property type="match status" value="1"/>
</dbReference>
<gene>
    <name evidence="2" type="ORF">K4H28_01905</name>
</gene>
<organism evidence="2 3">
    <name type="scientific">Deefgea tanakiae</name>
    <dbReference type="NCBI Taxonomy" id="2865840"/>
    <lineage>
        <taxon>Bacteria</taxon>
        <taxon>Pseudomonadati</taxon>
        <taxon>Pseudomonadota</taxon>
        <taxon>Betaproteobacteria</taxon>
        <taxon>Neisseriales</taxon>
        <taxon>Chitinibacteraceae</taxon>
        <taxon>Deefgea</taxon>
    </lineage>
</organism>
<proteinExistence type="predicted"/>
<dbReference type="RefSeq" id="WP_221006587.1">
    <property type="nucleotide sequence ID" value="NZ_CP081150.1"/>
</dbReference>
<reference evidence="2 3" key="1">
    <citation type="submission" date="2021-08" db="EMBL/GenBank/DDBJ databases">
        <title>complete genome sequencing of Deefgea sp. D25.</title>
        <authorList>
            <person name="Bae J.-W."/>
            <person name="Gim D.-H."/>
        </authorList>
    </citation>
    <scope>NUCLEOTIDE SEQUENCE [LARGE SCALE GENOMIC DNA]</scope>
    <source>
        <strain evidence="2 3">D25</strain>
    </source>
</reference>
<dbReference type="PANTHER" id="PTHR11102">
    <property type="entry name" value="SEL-1-LIKE PROTEIN"/>
    <property type="match status" value="1"/>
</dbReference>
<keyword evidence="1" id="KW-0732">Signal</keyword>
<dbReference type="Proteomes" id="UP000825679">
    <property type="component" value="Chromosome"/>
</dbReference>
<dbReference type="PANTHER" id="PTHR11102:SF160">
    <property type="entry name" value="ERAD-ASSOCIATED E3 UBIQUITIN-PROTEIN LIGASE COMPONENT HRD3"/>
    <property type="match status" value="1"/>
</dbReference>
<name>A0ABX8Z8U3_9NEIS</name>
<sequence length="248" mass="27012">MKRKLFTLLLSGLISTPASAGYDEGIAAYNAKNYRAAFSEFSTAADQGNPKAQLELGKMYAGYNYKAVQTDYSLALKWLSKAASKGLVEATYELGQLYEYGNGVRKNVSEARRLYIKAAEQGNTNAMNSLGKLYIMGSGVPINYSKAASWNLKGAELGDPWCLLSLSSLYDTGDGVPKNFEISYALLSASDMIFKSKGNDIELTNDENKNAIAQKLSPKQLTAARRLATELVKPHNVNKAISAYLNQS</sequence>
<evidence type="ECO:0000256" key="1">
    <source>
        <dbReference type="SAM" id="SignalP"/>
    </source>
</evidence>
<dbReference type="Pfam" id="PF08238">
    <property type="entry name" value="Sel1"/>
    <property type="match status" value="4"/>
</dbReference>
<evidence type="ECO:0000313" key="3">
    <source>
        <dbReference type="Proteomes" id="UP000825679"/>
    </source>
</evidence>
<keyword evidence="3" id="KW-1185">Reference proteome</keyword>
<accession>A0ABX8Z8U3</accession>
<protein>
    <submittedName>
        <fullName evidence="2">Sel1 repeat family protein</fullName>
    </submittedName>
</protein>
<evidence type="ECO:0000313" key="2">
    <source>
        <dbReference type="EMBL" id="QZA78200.1"/>
    </source>
</evidence>
<dbReference type="Gene3D" id="1.25.40.10">
    <property type="entry name" value="Tetratricopeptide repeat domain"/>
    <property type="match status" value="1"/>
</dbReference>
<dbReference type="InterPro" id="IPR006597">
    <property type="entry name" value="Sel1-like"/>
</dbReference>
<feature type="signal peptide" evidence="1">
    <location>
        <begin position="1"/>
        <end position="20"/>
    </location>
</feature>